<proteinExistence type="predicted"/>
<dbReference type="EMBL" id="CP141769">
    <property type="protein sequence ID" value="WRS39861.1"/>
    <property type="molecule type" value="Genomic_DNA"/>
</dbReference>
<dbReference type="InterPro" id="IPR012902">
    <property type="entry name" value="N_methyl_site"/>
</dbReference>
<organism evidence="2 3">
    <name type="scientific">Thiobacillus sedimenti</name>
    <dbReference type="NCBI Taxonomy" id="3110231"/>
    <lineage>
        <taxon>Bacteria</taxon>
        <taxon>Pseudomonadati</taxon>
        <taxon>Pseudomonadota</taxon>
        <taxon>Betaproteobacteria</taxon>
        <taxon>Nitrosomonadales</taxon>
        <taxon>Thiobacillaceae</taxon>
        <taxon>Thiobacillus</taxon>
    </lineage>
</organism>
<dbReference type="Pfam" id="PF07963">
    <property type="entry name" value="N_methyl"/>
    <property type="match status" value="1"/>
</dbReference>
<keyword evidence="1" id="KW-0812">Transmembrane</keyword>
<dbReference type="SUPFAM" id="SSF54523">
    <property type="entry name" value="Pili subunits"/>
    <property type="match status" value="1"/>
</dbReference>
<sequence length="237" mass="25214">MRTARGFTLIEMAIVLIIVTILIGGLAVPLTAQIQARRVAETNRTLEDARTALLGYAMTHYASSPATNHYLPCPDTTGDGREDRVGTSCAAQHGLLPWVDLGTAPQDAWGNRLRYAVISAFADTSSGFSASTVFPDMLAVCTTHTCDKTNPDVAKDVVFVLVSHGPNGWGARNVNGNTLAAPSGLDETENLNTNLIYISRSPTKPDSASGEFDDLAAWASRSYLIARVCPTGSDCNP</sequence>
<gene>
    <name evidence="2" type="ORF">VA613_03065</name>
</gene>
<evidence type="ECO:0000313" key="3">
    <source>
        <dbReference type="Proteomes" id="UP001334732"/>
    </source>
</evidence>
<accession>A0ABZ1CKS7</accession>
<dbReference type="Gene3D" id="3.30.700.10">
    <property type="entry name" value="Glycoprotein, Type 4 Pilin"/>
    <property type="match status" value="1"/>
</dbReference>
<feature type="transmembrane region" description="Helical" evidence="1">
    <location>
        <begin position="12"/>
        <end position="32"/>
    </location>
</feature>
<reference evidence="2 3" key="1">
    <citation type="submission" date="2023-12" db="EMBL/GenBank/DDBJ databases">
        <title>Thiobacillus sedimentum sp. nov., a chemolithoautotrophic sulfur-oxidizing bacterium isolated from freshwater sediment.</title>
        <authorList>
            <person name="Luo J."/>
            <person name="Dai C."/>
        </authorList>
    </citation>
    <scope>NUCLEOTIDE SEQUENCE [LARGE SCALE GENOMIC DNA]</scope>
    <source>
        <strain evidence="2 3">SCUT-2</strain>
    </source>
</reference>
<keyword evidence="3" id="KW-1185">Reference proteome</keyword>
<evidence type="ECO:0000256" key="1">
    <source>
        <dbReference type="SAM" id="Phobius"/>
    </source>
</evidence>
<dbReference type="RefSeq" id="WP_324780393.1">
    <property type="nucleotide sequence ID" value="NZ_CP141769.1"/>
</dbReference>
<name>A0ABZ1CKS7_9PROT</name>
<dbReference type="Proteomes" id="UP001334732">
    <property type="component" value="Chromosome"/>
</dbReference>
<protein>
    <submittedName>
        <fullName evidence="2">Prepilin-type N-terminal cleavage/methylation domain-containing protein</fullName>
    </submittedName>
</protein>
<dbReference type="InterPro" id="IPR045584">
    <property type="entry name" value="Pilin-like"/>
</dbReference>
<keyword evidence="1" id="KW-1133">Transmembrane helix</keyword>
<dbReference type="NCBIfam" id="TIGR02532">
    <property type="entry name" value="IV_pilin_GFxxxE"/>
    <property type="match status" value="1"/>
</dbReference>
<evidence type="ECO:0000313" key="2">
    <source>
        <dbReference type="EMBL" id="WRS39861.1"/>
    </source>
</evidence>
<keyword evidence="1" id="KW-0472">Membrane</keyword>
<dbReference type="PROSITE" id="PS00409">
    <property type="entry name" value="PROKAR_NTER_METHYL"/>
    <property type="match status" value="1"/>
</dbReference>